<dbReference type="KEGG" id="aswu:HUW51_16925"/>
<keyword evidence="3" id="KW-1185">Reference proteome</keyword>
<protein>
    <submittedName>
        <fullName evidence="2">Uncharacterized protein</fullName>
    </submittedName>
</protein>
<evidence type="ECO:0000313" key="2">
    <source>
        <dbReference type="EMBL" id="QNF34322.1"/>
    </source>
</evidence>
<proteinExistence type="predicted"/>
<name>A0A7G7GAY8_9BACT</name>
<reference evidence="2 3" key="1">
    <citation type="journal article" date="2018" name="Int. J. Syst. Evol. Microbiol.">
        <title>Adhaeribacter swui sp. nov., isolated from wet mud.</title>
        <authorList>
            <person name="Kim D.U."/>
            <person name="Kim K.W."/>
            <person name="Kang M.S."/>
            <person name="Kim J.Y."/>
            <person name="Jang J.H."/>
            <person name="Kim M.K."/>
        </authorList>
    </citation>
    <scope>NUCLEOTIDE SEQUENCE [LARGE SCALE GENOMIC DNA]</scope>
    <source>
        <strain evidence="2 3">KCTC 52873</strain>
    </source>
</reference>
<accession>A0A7G7GAY8</accession>
<feature type="signal peptide" evidence="1">
    <location>
        <begin position="1"/>
        <end position="19"/>
    </location>
</feature>
<evidence type="ECO:0000256" key="1">
    <source>
        <dbReference type="SAM" id="SignalP"/>
    </source>
</evidence>
<dbReference type="RefSeq" id="WP_185270803.1">
    <property type="nucleotide sequence ID" value="NZ_CP055156.1"/>
</dbReference>
<dbReference type="EMBL" id="CP055156">
    <property type="protein sequence ID" value="QNF34322.1"/>
    <property type="molecule type" value="Genomic_DNA"/>
</dbReference>
<feature type="chain" id="PRO_5029014922" evidence="1">
    <location>
        <begin position="20"/>
        <end position="195"/>
    </location>
</feature>
<keyword evidence="1" id="KW-0732">Signal</keyword>
<dbReference type="Proteomes" id="UP000515237">
    <property type="component" value="Chromosome"/>
</dbReference>
<evidence type="ECO:0000313" key="3">
    <source>
        <dbReference type="Proteomes" id="UP000515237"/>
    </source>
</evidence>
<gene>
    <name evidence="2" type="ORF">HUW51_16925</name>
</gene>
<dbReference type="PROSITE" id="PS51257">
    <property type="entry name" value="PROKAR_LIPOPROTEIN"/>
    <property type="match status" value="1"/>
</dbReference>
<organism evidence="2 3">
    <name type="scientific">Adhaeribacter swui</name>
    <dbReference type="NCBI Taxonomy" id="2086471"/>
    <lineage>
        <taxon>Bacteria</taxon>
        <taxon>Pseudomonadati</taxon>
        <taxon>Bacteroidota</taxon>
        <taxon>Cytophagia</taxon>
        <taxon>Cytophagales</taxon>
        <taxon>Hymenobacteraceae</taxon>
        <taxon>Adhaeribacter</taxon>
    </lineage>
</organism>
<dbReference type="AlphaFoldDB" id="A0A7G7GAY8"/>
<sequence length="195" mass="22286">MKKIINLVVLLFLFSCSHAQERRNSKSLTGNTKEDIIILLPKGQYHVDIIDKIEMDPKAQLLMQKLQAAVQKNPDWFIEQQRKVKTGEPLPYSKQLGLTKEEYEEFVNLPKNPNSLNMTKSSSETVAIKYSECKITFVGSGRLKVLDELSINLNELTAKFGKIELPKPESVNINTADNGLRSKWQGFSWRFEEAN</sequence>